<proteinExistence type="predicted"/>
<dbReference type="EMBL" id="BQNB010015592">
    <property type="protein sequence ID" value="GJT41813.1"/>
    <property type="molecule type" value="Genomic_DNA"/>
</dbReference>
<comment type="caution">
    <text evidence="1">The sequence shown here is derived from an EMBL/GenBank/DDBJ whole genome shotgun (WGS) entry which is preliminary data.</text>
</comment>
<dbReference type="Proteomes" id="UP001151760">
    <property type="component" value="Unassembled WGS sequence"/>
</dbReference>
<protein>
    <recommendedName>
        <fullName evidence="3">Phospholipase-like protein</fullName>
    </recommendedName>
</protein>
<sequence length="135" mass="15741">MLRRQHKVDDDHHDMPLIYYIEGHTLHFGRPEFSLIKDFRFGTVSFGLHTSGELNFRNRVFPHKIGLIITNLDVIGVIEDEETFGKLSDEDAIRLSLLLALEVIFIGRLLTFKVDDTLFRLVENLESWNAFPWEA</sequence>
<evidence type="ECO:0000313" key="2">
    <source>
        <dbReference type="Proteomes" id="UP001151760"/>
    </source>
</evidence>
<keyword evidence="2" id="KW-1185">Reference proteome</keyword>
<name>A0ABQ5DSH4_9ASTR</name>
<dbReference type="PANTHER" id="PTHR48449">
    <property type="entry name" value="DUF1985 DOMAIN-CONTAINING PROTEIN"/>
    <property type="match status" value="1"/>
</dbReference>
<evidence type="ECO:0000313" key="1">
    <source>
        <dbReference type="EMBL" id="GJT41813.1"/>
    </source>
</evidence>
<gene>
    <name evidence="1" type="ORF">Tco_0941678</name>
</gene>
<evidence type="ECO:0008006" key="3">
    <source>
        <dbReference type="Google" id="ProtNLM"/>
    </source>
</evidence>
<reference evidence="1" key="1">
    <citation type="journal article" date="2022" name="Int. J. Mol. Sci.">
        <title>Draft Genome of Tanacetum Coccineum: Genomic Comparison of Closely Related Tanacetum-Family Plants.</title>
        <authorList>
            <person name="Yamashiro T."/>
            <person name="Shiraishi A."/>
            <person name="Nakayama K."/>
            <person name="Satake H."/>
        </authorList>
    </citation>
    <scope>NUCLEOTIDE SEQUENCE</scope>
</reference>
<accession>A0ABQ5DSH4</accession>
<dbReference type="PANTHER" id="PTHR48449:SF1">
    <property type="entry name" value="DUF1985 DOMAIN-CONTAINING PROTEIN"/>
    <property type="match status" value="1"/>
</dbReference>
<reference evidence="1" key="2">
    <citation type="submission" date="2022-01" db="EMBL/GenBank/DDBJ databases">
        <authorList>
            <person name="Yamashiro T."/>
            <person name="Shiraishi A."/>
            <person name="Satake H."/>
            <person name="Nakayama K."/>
        </authorList>
    </citation>
    <scope>NUCLEOTIDE SEQUENCE</scope>
</reference>
<organism evidence="1 2">
    <name type="scientific">Tanacetum coccineum</name>
    <dbReference type="NCBI Taxonomy" id="301880"/>
    <lineage>
        <taxon>Eukaryota</taxon>
        <taxon>Viridiplantae</taxon>
        <taxon>Streptophyta</taxon>
        <taxon>Embryophyta</taxon>
        <taxon>Tracheophyta</taxon>
        <taxon>Spermatophyta</taxon>
        <taxon>Magnoliopsida</taxon>
        <taxon>eudicotyledons</taxon>
        <taxon>Gunneridae</taxon>
        <taxon>Pentapetalae</taxon>
        <taxon>asterids</taxon>
        <taxon>campanulids</taxon>
        <taxon>Asterales</taxon>
        <taxon>Asteraceae</taxon>
        <taxon>Asteroideae</taxon>
        <taxon>Anthemideae</taxon>
        <taxon>Anthemidinae</taxon>
        <taxon>Tanacetum</taxon>
    </lineage>
</organism>